<feature type="compositionally biased region" description="Basic and acidic residues" evidence="1">
    <location>
        <begin position="82"/>
        <end position="108"/>
    </location>
</feature>
<evidence type="ECO:0000256" key="1">
    <source>
        <dbReference type="SAM" id="MobiDB-lite"/>
    </source>
</evidence>
<name>A0A653B8N5_ECTOL</name>
<dbReference type="OrthoDB" id="7033178at2"/>
<proteinExistence type="predicted"/>
<organism evidence="2">
    <name type="scientific">Ectopseudomonas oleovorans</name>
    <name type="common">Pseudomonas oleovorans</name>
    <dbReference type="NCBI Taxonomy" id="301"/>
    <lineage>
        <taxon>Bacteria</taxon>
        <taxon>Pseudomonadati</taxon>
        <taxon>Pseudomonadota</taxon>
        <taxon>Gammaproteobacteria</taxon>
        <taxon>Pseudomonadales</taxon>
        <taxon>Pseudomonadaceae</taxon>
        <taxon>Ectopseudomonas</taxon>
    </lineage>
</organism>
<dbReference type="AlphaFoldDB" id="A0A653B8N5"/>
<sequence>MFYRILLATLLILPLGGCAVYGYDHDRGYRNHAYYNGYRHDYSPPVYVTSRYYYDDRRRQYQAPPRYVPAPQPRQRYGYAPHYRDDYKRHEQPRHDKPRDARRQEQRGVKVLRGWDTGRSTPQRYSNGRSYSDQRRGNERRW</sequence>
<feature type="compositionally biased region" description="Basic and acidic residues" evidence="1">
    <location>
        <begin position="132"/>
        <end position="142"/>
    </location>
</feature>
<evidence type="ECO:0000313" key="2">
    <source>
        <dbReference type="EMBL" id="VDN64993.1"/>
    </source>
</evidence>
<protein>
    <submittedName>
        <fullName evidence="2">Uncharacterized protein</fullName>
    </submittedName>
</protein>
<dbReference type="EMBL" id="LR130779">
    <property type="protein sequence ID" value="VDN64993.1"/>
    <property type="molecule type" value="Genomic_DNA"/>
</dbReference>
<accession>A0A653B8N5</accession>
<feature type="region of interest" description="Disordered" evidence="1">
    <location>
        <begin position="59"/>
        <end position="142"/>
    </location>
</feature>
<feature type="compositionally biased region" description="Polar residues" evidence="1">
    <location>
        <begin position="118"/>
        <end position="131"/>
    </location>
</feature>
<gene>
    <name evidence="2" type="ORF">POT9AD_4018</name>
</gene>
<reference evidence="2" key="1">
    <citation type="submission" date="2018-11" db="EMBL/GenBank/DDBJ databases">
        <authorList>
            <consortium name="Genoscope - CEA"/>
            <person name="William W."/>
        </authorList>
    </citation>
    <scope>NUCLEOTIDE SEQUENCE [LARGE SCALE GENOMIC DNA]</scope>
    <source>
        <strain evidence="2">T9AD</strain>
    </source>
</reference>